<evidence type="ECO:0000313" key="2">
    <source>
        <dbReference type="EMBL" id="EMI53368.1"/>
    </source>
</evidence>
<organism evidence="2 3">
    <name type="scientific">Rhodopirellula sallentina SM41</name>
    <dbReference type="NCBI Taxonomy" id="1263870"/>
    <lineage>
        <taxon>Bacteria</taxon>
        <taxon>Pseudomonadati</taxon>
        <taxon>Planctomycetota</taxon>
        <taxon>Planctomycetia</taxon>
        <taxon>Pirellulales</taxon>
        <taxon>Pirellulaceae</taxon>
        <taxon>Rhodopirellula</taxon>
    </lineage>
</organism>
<dbReference type="EMBL" id="ANOH01000361">
    <property type="protein sequence ID" value="EMI53368.1"/>
    <property type="molecule type" value="Genomic_DNA"/>
</dbReference>
<gene>
    <name evidence="2" type="ORF">RSSM_05218</name>
</gene>
<sequence length="46" mass="4912">MWVLGIVSVSTLGSILRADEPKKESLPKDQTAAPEYPLAVAIDGED</sequence>
<evidence type="ECO:0000256" key="1">
    <source>
        <dbReference type="SAM" id="MobiDB-lite"/>
    </source>
</evidence>
<accession>M5UBI5</accession>
<proteinExistence type="predicted"/>
<dbReference type="Proteomes" id="UP000011885">
    <property type="component" value="Unassembled WGS sequence"/>
</dbReference>
<protein>
    <submittedName>
        <fullName evidence="2">Uncharacterized protein</fullName>
    </submittedName>
</protein>
<evidence type="ECO:0000313" key="3">
    <source>
        <dbReference type="Proteomes" id="UP000011885"/>
    </source>
</evidence>
<feature type="region of interest" description="Disordered" evidence="1">
    <location>
        <begin position="20"/>
        <end position="46"/>
    </location>
</feature>
<comment type="caution">
    <text evidence="2">The sequence shown here is derived from an EMBL/GenBank/DDBJ whole genome shotgun (WGS) entry which is preliminary data.</text>
</comment>
<reference evidence="2 3" key="1">
    <citation type="journal article" date="2013" name="Mar. Genomics">
        <title>Expression of sulfatases in Rhodopirellula baltica and the diversity of sulfatases in the genus Rhodopirellula.</title>
        <authorList>
            <person name="Wegner C.E."/>
            <person name="Richter-Heitmann T."/>
            <person name="Klindworth A."/>
            <person name="Klockow C."/>
            <person name="Richter M."/>
            <person name="Achstetter T."/>
            <person name="Glockner F.O."/>
            <person name="Harder J."/>
        </authorList>
    </citation>
    <scope>NUCLEOTIDE SEQUENCE [LARGE SCALE GENOMIC DNA]</scope>
    <source>
        <strain evidence="2 3">SM41</strain>
    </source>
</reference>
<dbReference type="AlphaFoldDB" id="M5UBI5"/>
<feature type="non-terminal residue" evidence="2">
    <location>
        <position position="46"/>
    </location>
</feature>
<name>M5UBI5_9BACT</name>
<keyword evidence="3" id="KW-1185">Reference proteome</keyword>